<sequence length="87" mass="9635">MQRWSRWCRAETLNHSEKDLPPPASASNTAIKLDEILKAIADTKQDPSAGADAVAIELGSLRADEHKLADCVTRTEHDIKEIHQCKS</sequence>
<dbReference type="EMBL" id="JANPWB010000011">
    <property type="protein sequence ID" value="KAJ1126375.1"/>
    <property type="molecule type" value="Genomic_DNA"/>
</dbReference>
<reference evidence="1" key="1">
    <citation type="journal article" date="2022" name="bioRxiv">
        <title>Sequencing and chromosome-scale assembly of the giantPleurodeles waltlgenome.</title>
        <authorList>
            <person name="Brown T."/>
            <person name="Elewa A."/>
            <person name="Iarovenko S."/>
            <person name="Subramanian E."/>
            <person name="Araus A.J."/>
            <person name="Petzold A."/>
            <person name="Susuki M."/>
            <person name="Suzuki K.-i.T."/>
            <person name="Hayashi T."/>
            <person name="Toyoda A."/>
            <person name="Oliveira C."/>
            <person name="Osipova E."/>
            <person name="Leigh N.D."/>
            <person name="Simon A."/>
            <person name="Yun M.H."/>
        </authorList>
    </citation>
    <scope>NUCLEOTIDE SEQUENCE</scope>
    <source>
        <strain evidence="1">20211129_DDA</strain>
        <tissue evidence="1">Liver</tissue>
    </source>
</reference>
<dbReference type="Proteomes" id="UP001066276">
    <property type="component" value="Chromosome 7"/>
</dbReference>
<accession>A0AAV7PE37</accession>
<name>A0AAV7PE37_PLEWA</name>
<protein>
    <submittedName>
        <fullName evidence="1">Uncharacterized protein</fullName>
    </submittedName>
</protein>
<comment type="caution">
    <text evidence="1">The sequence shown here is derived from an EMBL/GenBank/DDBJ whole genome shotgun (WGS) entry which is preliminary data.</text>
</comment>
<keyword evidence="2" id="KW-1185">Reference proteome</keyword>
<gene>
    <name evidence="1" type="ORF">NDU88_004783</name>
</gene>
<organism evidence="1 2">
    <name type="scientific">Pleurodeles waltl</name>
    <name type="common">Iberian ribbed newt</name>
    <dbReference type="NCBI Taxonomy" id="8319"/>
    <lineage>
        <taxon>Eukaryota</taxon>
        <taxon>Metazoa</taxon>
        <taxon>Chordata</taxon>
        <taxon>Craniata</taxon>
        <taxon>Vertebrata</taxon>
        <taxon>Euteleostomi</taxon>
        <taxon>Amphibia</taxon>
        <taxon>Batrachia</taxon>
        <taxon>Caudata</taxon>
        <taxon>Salamandroidea</taxon>
        <taxon>Salamandridae</taxon>
        <taxon>Pleurodelinae</taxon>
        <taxon>Pleurodeles</taxon>
    </lineage>
</organism>
<evidence type="ECO:0000313" key="1">
    <source>
        <dbReference type="EMBL" id="KAJ1126375.1"/>
    </source>
</evidence>
<evidence type="ECO:0000313" key="2">
    <source>
        <dbReference type="Proteomes" id="UP001066276"/>
    </source>
</evidence>
<proteinExistence type="predicted"/>
<dbReference type="AlphaFoldDB" id="A0AAV7PE37"/>